<dbReference type="InterPro" id="IPR050438">
    <property type="entry name" value="LMW_PTPase"/>
</dbReference>
<accession>A0ABQ4Q941</accession>
<comment type="caution">
    <text evidence="6">The sequence shown here is derived from an EMBL/GenBank/DDBJ whole genome shotgun (WGS) entry which is preliminary data.</text>
</comment>
<dbReference type="SUPFAM" id="SSF52788">
    <property type="entry name" value="Phosphotyrosine protein phosphatases I"/>
    <property type="match status" value="1"/>
</dbReference>
<evidence type="ECO:0000256" key="2">
    <source>
        <dbReference type="ARBA" id="ARBA00013064"/>
    </source>
</evidence>
<dbReference type="EMBL" id="BPMK01000018">
    <property type="protein sequence ID" value="GIZ53574.1"/>
    <property type="molecule type" value="Genomic_DNA"/>
</dbReference>
<dbReference type="InterPro" id="IPR036196">
    <property type="entry name" value="Ptyr_pPase_sf"/>
</dbReference>
<keyword evidence="3" id="KW-0378">Hydrolase</keyword>
<dbReference type="InterPro" id="IPR023485">
    <property type="entry name" value="Ptyr_pPase"/>
</dbReference>
<proteinExistence type="inferred from homology"/>
<reference evidence="6 7" key="1">
    <citation type="journal article" date="2022" name="Int. J. Syst. Evol. Microbiol.">
        <title>Noviherbaspirillum aridicola sp. nov., isolated from an arid soil in Pakistan.</title>
        <authorList>
            <person name="Khan I.U."/>
            <person name="Saqib M."/>
            <person name="Amin A."/>
            <person name="Hussain F."/>
            <person name="Li L."/>
            <person name="Liu Y.H."/>
            <person name="Fang B.Z."/>
            <person name="Ahmed I."/>
            <person name="Li W.J."/>
        </authorList>
    </citation>
    <scope>NUCLEOTIDE SEQUENCE [LARGE SCALE GENOMIC DNA]</scope>
    <source>
        <strain evidence="6 7">NCCP-691</strain>
    </source>
</reference>
<evidence type="ECO:0000313" key="7">
    <source>
        <dbReference type="Proteomes" id="UP000887222"/>
    </source>
</evidence>
<evidence type="ECO:0000256" key="1">
    <source>
        <dbReference type="ARBA" id="ARBA00011063"/>
    </source>
</evidence>
<sequence length="139" mass="15297">MRKYLSDAGLASRVVVDSAGTHDYHVGCPPDPRAQAAARKRGYDLSSLRARQITQADFQQFDLLIGMDFNNLEVLQRLCPPAQKGKLGLLMAYAQRHNATVVHDPYYRGGKDFELVLSYIEDGCMGLMQSLVAHGALSG</sequence>
<protein>
    <recommendedName>
        <fullName evidence="2">protein-tyrosine-phosphatase</fullName>
        <ecNumber evidence="2">3.1.3.48</ecNumber>
    </recommendedName>
</protein>
<gene>
    <name evidence="6" type="primary">ptpA</name>
    <name evidence="6" type="ORF">NCCP691_35880</name>
</gene>
<name>A0ABQ4Q941_9BURK</name>
<organism evidence="6 7">
    <name type="scientific">Noviherbaspirillum aridicola</name>
    <dbReference type="NCBI Taxonomy" id="2849687"/>
    <lineage>
        <taxon>Bacteria</taxon>
        <taxon>Pseudomonadati</taxon>
        <taxon>Pseudomonadota</taxon>
        <taxon>Betaproteobacteria</taxon>
        <taxon>Burkholderiales</taxon>
        <taxon>Oxalobacteraceae</taxon>
        <taxon>Noviherbaspirillum</taxon>
    </lineage>
</organism>
<evidence type="ECO:0000256" key="3">
    <source>
        <dbReference type="ARBA" id="ARBA00022801"/>
    </source>
</evidence>
<comment type="similarity">
    <text evidence="1">Belongs to the low molecular weight phosphotyrosine protein phosphatase family.</text>
</comment>
<dbReference type="CDD" id="cd16343">
    <property type="entry name" value="LMWPTP"/>
    <property type="match status" value="1"/>
</dbReference>
<dbReference type="InterPro" id="IPR017867">
    <property type="entry name" value="Tyr_phospatase_low_mol_wt"/>
</dbReference>
<feature type="domain" description="Phosphotyrosine protein phosphatase I" evidence="5">
    <location>
        <begin position="1"/>
        <end position="130"/>
    </location>
</feature>
<dbReference type="SMART" id="SM00226">
    <property type="entry name" value="LMWPc"/>
    <property type="match status" value="1"/>
</dbReference>
<evidence type="ECO:0000256" key="4">
    <source>
        <dbReference type="ARBA" id="ARBA00022912"/>
    </source>
</evidence>
<keyword evidence="4" id="KW-0904">Protein phosphatase</keyword>
<dbReference type="Gene3D" id="3.40.50.2300">
    <property type="match status" value="1"/>
</dbReference>
<dbReference type="EC" id="3.1.3.48" evidence="2"/>
<dbReference type="PANTHER" id="PTHR11717:SF7">
    <property type="entry name" value="LOW MOLECULAR WEIGHT PHOSPHOTYROSINE PROTEIN PHOSPHATASE"/>
    <property type="match status" value="1"/>
</dbReference>
<dbReference type="PRINTS" id="PR00719">
    <property type="entry name" value="LMWPTPASE"/>
</dbReference>
<dbReference type="Proteomes" id="UP000887222">
    <property type="component" value="Unassembled WGS sequence"/>
</dbReference>
<dbReference type="PANTHER" id="PTHR11717">
    <property type="entry name" value="LOW MOLECULAR WEIGHT PROTEIN TYROSINE PHOSPHATASE"/>
    <property type="match status" value="1"/>
</dbReference>
<dbReference type="Pfam" id="PF01451">
    <property type="entry name" value="LMWPc"/>
    <property type="match status" value="1"/>
</dbReference>
<keyword evidence="7" id="KW-1185">Reference proteome</keyword>
<evidence type="ECO:0000313" key="6">
    <source>
        <dbReference type="EMBL" id="GIZ53574.1"/>
    </source>
</evidence>
<evidence type="ECO:0000259" key="5">
    <source>
        <dbReference type="SMART" id="SM00226"/>
    </source>
</evidence>